<accession>A0A815SD61</accession>
<comment type="caution">
    <text evidence="1">The sequence shown here is derived from an EMBL/GenBank/DDBJ whole genome shotgun (WGS) entry which is preliminary data.</text>
</comment>
<protein>
    <submittedName>
        <fullName evidence="1">Uncharacterized protein</fullName>
    </submittedName>
</protein>
<sequence>MKQKIQDKYRYCSTCQKVLLDHLVEGYEYDYWLKDPLSGNRSGSTLFGYNEFIITGIYSIKIEKSAKYLIVARRDGHVTLFKFTRSKLSKADEGLGNLSCLKY</sequence>
<name>A0A815SD61_9BILA</name>
<dbReference type="AlphaFoldDB" id="A0A815SD61"/>
<dbReference type="OrthoDB" id="10009520at2759"/>
<gene>
    <name evidence="1" type="ORF">RFH988_LOCUS38372</name>
</gene>
<dbReference type="Proteomes" id="UP000663882">
    <property type="component" value="Unassembled WGS sequence"/>
</dbReference>
<reference evidence="1" key="1">
    <citation type="submission" date="2021-02" db="EMBL/GenBank/DDBJ databases">
        <authorList>
            <person name="Nowell W R."/>
        </authorList>
    </citation>
    <scope>NUCLEOTIDE SEQUENCE</scope>
</reference>
<organism evidence="1 2">
    <name type="scientific">Rotaria sordida</name>
    <dbReference type="NCBI Taxonomy" id="392033"/>
    <lineage>
        <taxon>Eukaryota</taxon>
        <taxon>Metazoa</taxon>
        <taxon>Spiralia</taxon>
        <taxon>Gnathifera</taxon>
        <taxon>Rotifera</taxon>
        <taxon>Eurotatoria</taxon>
        <taxon>Bdelloidea</taxon>
        <taxon>Philodinida</taxon>
        <taxon>Philodinidae</taxon>
        <taxon>Rotaria</taxon>
    </lineage>
</organism>
<evidence type="ECO:0000313" key="2">
    <source>
        <dbReference type="Proteomes" id="UP000663882"/>
    </source>
</evidence>
<proteinExistence type="predicted"/>
<evidence type="ECO:0000313" key="1">
    <source>
        <dbReference type="EMBL" id="CAF1490397.1"/>
    </source>
</evidence>
<dbReference type="EMBL" id="CAJNOO010009254">
    <property type="protein sequence ID" value="CAF1490397.1"/>
    <property type="molecule type" value="Genomic_DNA"/>
</dbReference>